<dbReference type="EMBL" id="UINC01001150">
    <property type="protein sequence ID" value="SUZ72469.1"/>
    <property type="molecule type" value="Genomic_DNA"/>
</dbReference>
<dbReference type="AlphaFoldDB" id="A0A381Q2E9"/>
<accession>A0A381Q2E9</accession>
<sequence>MRNSNLGRKSSKEFGEQLRGRSDILWPLFVMGLRYYERPSGFGLRCETSVLTPAPATSH</sequence>
<evidence type="ECO:0000313" key="1">
    <source>
        <dbReference type="EMBL" id="SUZ72469.1"/>
    </source>
</evidence>
<name>A0A381Q2E9_9ZZZZ</name>
<organism evidence="1">
    <name type="scientific">marine metagenome</name>
    <dbReference type="NCBI Taxonomy" id="408172"/>
    <lineage>
        <taxon>unclassified sequences</taxon>
        <taxon>metagenomes</taxon>
        <taxon>ecological metagenomes</taxon>
    </lineage>
</organism>
<protein>
    <submittedName>
        <fullName evidence="1">Uncharacterized protein</fullName>
    </submittedName>
</protein>
<reference evidence="1" key="1">
    <citation type="submission" date="2018-05" db="EMBL/GenBank/DDBJ databases">
        <authorList>
            <person name="Lanie J.A."/>
            <person name="Ng W.-L."/>
            <person name="Kazmierczak K.M."/>
            <person name="Andrzejewski T.M."/>
            <person name="Davidsen T.M."/>
            <person name="Wayne K.J."/>
            <person name="Tettelin H."/>
            <person name="Glass J.I."/>
            <person name="Rusch D."/>
            <person name="Podicherti R."/>
            <person name="Tsui H.-C.T."/>
            <person name="Winkler M.E."/>
        </authorList>
    </citation>
    <scope>NUCLEOTIDE SEQUENCE</scope>
</reference>
<gene>
    <name evidence="1" type="ORF">METZ01_LOCUS25323</name>
</gene>
<proteinExistence type="predicted"/>